<organism evidence="1 2">
    <name type="scientific">Trichoplax adhaerens</name>
    <name type="common">Trichoplax reptans</name>
    <dbReference type="NCBI Taxonomy" id="10228"/>
    <lineage>
        <taxon>Eukaryota</taxon>
        <taxon>Metazoa</taxon>
        <taxon>Placozoa</taxon>
        <taxon>Uniplacotomia</taxon>
        <taxon>Trichoplacea</taxon>
        <taxon>Trichoplacidae</taxon>
        <taxon>Trichoplax</taxon>
    </lineage>
</organism>
<gene>
    <name evidence="1" type="ORF">TRIADDRAFT_62989</name>
</gene>
<dbReference type="InParanoid" id="B3SFK1"/>
<evidence type="ECO:0000313" key="1">
    <source>
        <dbReference type="EMBL" id="EDV18494.1"/>
    </source>
</evidence>
<sequence>MAARSELKNMLATLGQSDVDLMKDGRDLVGREQSFKYDLIFIREDLGFSLTGVNLVRYLTRSNLVPKWCKFVVITDNAQSIGSSPIFRHLRTEILEFPLNYQMVENSVNATIESLQVFQKILKNLNQISPSVLIKSIVSIDPSKFDETHKDELLELKIKLLLQGRRPDLAWNISEKIALSSDKVREQLFISFTTGQKDRFMETLDDATGCEILRKGCIYYQTLQKLHENEPEMALRCFEKLEENQLQPNEIECHALLLQKVQGLTKALEYLNTKEAIKTDGFDLKNNISL</sequence>
<dbReference type="EMBL" id="DS986372">
    <property type="protein sequence ID" value="EDV18494.1"/>
    <property type="molecule type" value="Genomic_DNA"/>
</dbReference>
<keyword evidence="2" id="KW-1185">Reference proteome</keyword>
<proteinExistence type="predicted"/>
<protein>
    <submittedName>
        <fullName evidence="1">Uncharacterized protein</fullName>
    </submittedName>
</protein>
<name>B3SFK1_TRIAD</name>
<dbReference type="KEGG" id="tad:TRIADDRAFT_62989"/>
<reference evidence="1 2" key="1">
    <citation type="journal article" date="2008" name="Nature">
        <title>The Trichoplax genome and the nature of placozoans.</title>
        <authorList>
            <person name="Srivastava M."/>
            <person name="Begovic E."/>
            <person name="Chapman J."/>
            <person name="Putnam N.H."/>
            <person name="Hellsten U."/>
            <person name="Kawashima T."/>
            <person name="Kuo A."/>
            <person name="Mitros T."/>
            <person name="Salamov A."/>
            <person name="Carpenter M.L."/>
            <person name="Signorovitch A.Y."/>
            <person name="Moreno M.A."/>
            <person name="Kamm K."/>
            <person name="Grimwood J."/>
            <person name="Schmutz J."/>
            <person name="Shapiro H."/>
            <person name="Grigoriev I.V."/>
            <person name="Buss L.W."/>
            <person name="Schierwater B."/>
            <person name="Dellaporta S.L."/>
            <person name="Rokhsar D.S."/>
        </authorList>
    </citation>
    <scope>NUCLEOTIDE SEQUENCE [LARGE SCALE GENOMIC DNA]</scope>
    <source>
        <strain evidence="1 2">Grell-BS-1999</strain>
    </source>
</reference>
<accession>B3SFK1</accession>
<dbReference type="HOGENOM" id="CLU_961665_0_0_1"/>
<feature type="non-terminal residue" evidence="1">
    <location>
        <position position="290"/>
    </location>
</feature>
<dbReference type="Proteomes" id="UP000009022">
    <property type="component" value="Unassembled WGS sequence"/>
</dbReference>
<dbReference type="AlphaFoldDB" id="B3SFK1"/>
<evidence type="ECO:0000313" key="2">
    <source>
        <dbReference type="Proteomes" id="UP000009022"/>
    </source>
</evidence>